<gene>
    <name evidence="2" type="ORF">NA56DRAFT_147948</name>
</gene>
<proteinExistence type="predicted"/>
<accession>A0A2J6QNF3</accession>
<evidence type="ECO:0000313" key="2">
    <source>
        <dbReference type="EMBL" id="PMD27805.1"/>
    </source>
</evidence>
<sequence length="116" mass="12858">MVELAQWSRPIELCRICRILSSFCRALTYPSEYQVTSSRSPSPLFPNPSPSLMLICRLAPPSATLPAGNQHHPVLLIPALDLPQPKPAASQQGPHRPSPDPISYIYRQTPPRPPSR</sequence>
<dbReference type="AlphaFoldDB" id="A0A2J6QNF3"/>
<feature type="region of interest" description="Disordered" evidence="1">
    <location>
        <begin position="76"/>
        <end position="116"/>
    </location>
</feature>
<evidence type="ECO:0000256" key="1">
    <source>
        <dbReference type="SAM" id="MobiDB-lite"/>
    </source>
</evidence>
<reference evidence="2 3" key="1">
    <citation type="submission" date="2016-05" db="EMBL/GenBank/DDBJ databases">
        <title>A degradative enzymes factory behind the ericoid mycorrhizal symbiosis.</title>
        <authorList>
            <consortium name="DOE Joint Genome Institute"/>
            <person name="Martino E."/>
            <person name="Morin E."/>
            <person name="Grelet G."/>
            <person name="Kuo A."/>
            <person name="Kohler A."/>
            <person name="Daghino S."/>
            <person name="Barry K."/>
            <person name="Choi C."/>
            <person name="Cichocki N."/>
            <person name="Clum A."/>
            <person name="Copeland A."/>
            <person name="Hainaut M."/>
            <person name="Haridas S."/>
            <person name="Labutti K."/>
            <person name="Lindquist E."/>
            <person name="Lipzen A."/>
            <person name="Khouja H.-R."/>
            <person name="Murat C."/>
            <person name="Ohm R."/>
            <person name="Olson A."/>
            <person name="Spatafora J."/>
            <person name="Veneault-Fourrey C."/>
            <person name="Henrissat B."/>
            <person name="Grigoriev I."/>
            <person name="Martin F."/>
            <person name="Perotto S."/>
        </authorList>
    </citation>
    <scope>NUCLEOTIDE SEQUENCE [LARGE SCALE GENOMIC DNA]</scope>
    <source>
        <strain evidence="2 3">UAMH 7357</strain>
    </source>
</reference>
<keyword evidence="3" id="KW-1185">Reference proteome</keyword>
<dbReference type="Proteomes" id="UP000235672">
    <property type="component" value="Unassembled WGS sequence"/>
</dbReference>
<organism evidence="2 3">
    <name type="scientific">Hyaloscypha hepaticicola</name>
    <dbReference type="NCBI Taxonomy" id="2082293"/>
    <lineage>
        <taxon>Eukaryota</taxon>
        <taxon>Fungi</taxon>
        <taxon>Dikarya</taxon>
        <taxon>Ascomycota</taxon>
        <taxon>Pezizomycotina</taxon>
        <taxon>Leotiomycetes</taxon>
        <taxon>Helotiales</taxon>
        <taxon>Hyaloscyphaceae</taxon>
        <taxon>Hyaloscypha</taxon>
    </lineage>
</organism>
<evidence type="ECO:0000313" key="3">
    <source>
        <dbReference type="Proteomes" id="UP000235672"/>
    </source>
</evidence>
<name>A0A2J6QNF3_9HELO</name>
<dbReference type="EMBL" id="KZ613465">
    <property type="protein sequence ID" value="PMD27805.1"/>
    <property type="molecule type" value="Genomic_DNA"/>
</dbReference>
<protein>
    <submittedName>
        <fullName evidence="2">Uncharacterized protein</fullName>
    </submittedName>
</protein>